<dbReference type="RefSeq" id="WP_109215287.1">
    <property type="nucleotide sequence ID" value="NZ_JAQDGV010000001.1"/>
</dbReference>
<comment type="caution">
    <text evidence="1">The sequence shown here is derived from an EMBL/GenBank/DDBJ whole genome shotgun (WGS) entry which is preliminary data.</text>
</comment>
<dbReference type="AlphaFoldDB" id="A0A2V1JUE0"/>
<keyword evidence="2" id="KW-1185">Reference proteome</keyword>
<name>A0A2V1JUE0_EUBRA</name>
<dbReference type="Proteomes" id="UP000245288">
    <property type="component" value="Unassembled WGS sequence"/>
</dbReference>
<sequence>MNIKRAGKNIVVETEKPMTYRIGFNDGDETELNVSNMSELEELWLSLCPEFGCAPDSVDYVHKVGYEEAE</sequence>
<dbReference type="OrthoDB" id="2054696at2"/>
<proteinExistence type="predicted"/>
<organism evidence="1 2">
    <name type="scientific">Eubacterium ramulus</name>
    <dbReference type="NCBI Taxonomy" id="39490"/>
    <lineage>
        <taxon>Bacteria</taxon>
        <taxon>Bacillati</taxon>
        <taxon>Bacillota</taxon>
        <taxon>Clostridia</taxon>
        <taxon>Eubacteriales</taxon>
        <taxon>Eubacteriaceae</taxon>
        <taxon>Eubacterium</taxon>
    </lineage>
</organism>
<gene>
    <name evidence="1" type="ORF">LG34_06320</name>
</gene>
<reference evidence="1 2" key="1">
    <citation type="submission" date="2014-09" db="EMBL/GenBank/DDBJ databases">
        <title>Butyrate-producing bacteria isolated from human gut.</title>
        <authorList>
            <person name="Zhang Q."/>
            <person name="Zhao L."/>
        </authorList>
    </citation>
    <scope>NUCLEOTIDE SEQUENCE [LARGE SCALE GENOMIC DNA]</scope>
    <source>
        <strain evidence="1 2">21</strain>
    </source>
</reference>
<dbReference type="EMBL" id="JRFU01000061">
    <property type="protein sequence ID" value="PWE87135.1"/>
    <property type="molecule type" value="Genomic_DNA"/>
</dbReference>
<protein>
    <submittedName>
        <fullName evidence="1">Uncharacterized protein</fullName>
    </submittedName>
</protein>
<accession>A0A2V1JUE0</accession>
<evidence type="ECO:0000313" key="1">
    <source>
        <dbReference type="EMBL" id="PWE87135.1"/>
    </source>
</evidence>
<evidence type="ECO:0000313" key="2">
    <source>
        <dbReference type="Proteomes" id="UP000245288"/>
    </source>
</evidence>